<evidence type="ECO:0000313" key="2">
    <source>
        <dbReference type="EMBL" id="KIJ32652.1"/>
    </source>
</evidence>
<sequence>MFPIVTSLELSACLPLIGFVKWYAFLQSAILAAWGLESAITGRIAGLNASGVDVSVPDAIAIVVGCRFLRELHEASREFRERFSVADQEEKETSKTASTFIANSGQSSPEETLHSLSELEQGIRNHGHDGGDRGIMSMDISEYKATEYSDGPLNLANVQDELHVQNKKQRDRNIMTMDISSRILHRDRYDVLGLTAQYLWEKAFVSRGMSDHPSKE</sequence>
<dbReference type="AlphaFoldDB" id="A0A0C9UTS9"/>
<dbReference type="Proteomes" id="UP000054279">
    <property type="component" value="Unassembled WGS sequence"/>
</dbReference>
<evidence type="ECO:0000256" key="1">
    <source>
        <dbReference type="SAM" id="MobiDB-lite"/>
    </source>
</evidence>
<accession>A0A0C9UTS9</accession>
<proteinExistence type="predicted"/>
<reference evidence="2 3" key="1">
    <citation type="submission" date="2014-06" db="EMBL/GenBank/DDBJ databases">
        <title>Evolutionary Origins and Diversification of the Mycorrhizal Mutualists.</title>
        <authorList>
            <consortium name="DOE Joint Genome Institute"/>
            <consortium name="Mycorrhizal Genomics Consortium"/>
            <person name="Kohler A."/>
            <person name="Kuo A."/>
            <person name="Nagy L.G."/>
            <person name="Floudas D."/>
            <person name="Copeland A."/>
            <person name="Barry K.W."/>
            <person name="Cichocki N."/>
            <person name="Veneault-Fourrey C."/>
            <person name="LaButti K."/>
            <person name="Lindquist E.A."/>
            <person name="Lipzen A."/>
            <person name="Lundell T."/>
            <person name="Morin E."/>
            <person name="Murat C."/>
            <person name="Riley R."/>
            <person name="Ohm R."/>
            <person name="Sun H."/>
            <person name="Tunlid A."/>
            <person name="Henrissat B."/>
            <person name="Grigoriev I.V."/>
            <person name="Hibbett D.S."/>
            <person name="Martin F."/>
        </authorList>
    </citation>
    <scope>NUCLEOTIDE SEQUENCE [LARGE SCALE GENOMIC DNA]</scope>
    <source>
        <strain evidence="2 3">SS14</strain>
    </source>
</reference>
<dbReference type="HOGENOM" id="CLU_1278333_0_0_1"/>
<feature type="compositionally biased region" description="Polar residues" evidence="1">
    <location>
        <begin position="95"/>
        <end position="110"/>
    </location>
</feature>
<feature type="region of interest" description="Disordered" evidence="1">
    <location>
        <begin position="84"/>
        <end position="114"/>
    </location>
</feature>
<protein>
    <submittedName>
        <fullName evidence="2">Uncharacterized protein</fullName>
    </submittedName>
</protein>
<dbReference type="EMBL" id="KN837224">
    <property type="protein sequence ID" value="KIJ32652.1"/>
    <property type="molecule type" value="Genomic_DNA"/>
</dbReference>
<evidence type="ECO:0000313" key="3">
    <source>
        <dbReference type="Proteomes" id="UP000054279"/>
    </source>
</evidence>
<keyword evidence="3" id="KW-1185">Reference proteome</keyword>
<name>A0A0C9UTS9_SPHS4</name>
<gene>
    <name evidence="2" type="ORF">M422DRAFT_265534</name>
</gene>
<organism evidence="2 3">
    <name type="scientific">Sphaerobolus stellatus (strain SS14)</name>
    <dbReference type="NCBI Taxonomy" id="990650"/>
    <lineage>
        <taxon>Eukaryota</taxon>
        <taxon>Fungi</taxon>
        <taxon>Dikarya</taxon>
        <taxon>Basidiomycota</taxon>
        <taxon>Agaricomycotina</taxon>
        <taxon>Agaricomycetes</taxon>
        <taxon>Phallomycetidae</taxon>
        <taxon>Geastrales</taxon>
        <taxon>Sphaerobolaceae</taxon>
        <taxon>Sphaerobolus</taxon>
    </lineage>
</organism>